<keyword evidence="2" id="KW-0378">Hydrolase</keyword>
<keyword evidence="3" id="KW-1185">Reference proteome</keyword>
<dbReference type="Pfam" id="PF12146">
    <property type="entry name" value="Hydrolase_4"/>
    <property type="match status" value="1"/>
</dbReference>
<dbReference type="Proteomes" id="UP001595772">
    <property type="component" value="Unassembled WGS sequence"/>
</dbReference>
<feature type="domain" description="Serine aminopeptidase S33" evidence="1">
    <location>
        <begin position="26"/>
        <end position="286"/>
    </location>
</feature>
<dbReference type="SUPFAM" id="SSF53474">
    <property type="entry name" value="alpha/beta-Hydrolases"/>
    <property type="match status" value="1"/>
</dbReference>
<dbReference type="PANTHER" id="PTHR11614">
    <property type="entry name" value="PHOSPHOLIPASE-RELATED"/>
    <property type="match status" value="1"/>
</dbReference>
<dbReference type="RefSeq" id="WP_379496291.1">
    <property type="nucleotide sequence ID" value="NZ_JBHSAO010000006.1"/>
</dbReference>
<name>A0ABV8GYQ2_9BACI</name>
<accession>A0ABV8GYQ2</accession>
<comment type="caution">
    <text evidence="2">The sequence shown here is derived from an EMBL/GenBank/DDBJ whole genome shotgun (WGS) entry which is preliminary data.</text>
</comment>
<organism evidence="2 3">
    <name type="scientific">Oceanobacillus longus</name>
    <dbReference type="NCBI Taxonomy" id="930120"/>
    <lineage>
        <taxon>Bacteria</taxon>
        <taxon>Bacillati</taxon>
        <taxon>Bacillota</taxon>
        <taxon>Bacilli</taxon>
        <taxon>Bacillales</taxon>
        <taxon>Bacillaceae</taxon>
        <taxon>Oceanobacillus</taxon>
    </lineage>
</organism>
<proteinExistence type="predicted"/>
<evidence type="ECO:0000313" key="2">
    <source>
        <dbReference type="EMBL" id="MFC4023792.1"/>
    </source>
</evidence>
<evidence type="ECO:0000259" key="1">
    <source>
        <dbReference type="Pfam" id="PF12146"/>
    </source>
</evidence>
<dbReference type="EMBL" id="JBHSAO010000006">
    <property type="protein sequence ID" value="MFC4023792.1"/>
    <property type="molecule type" value="Genomic_DNA"/>
</dbReference>
<dbReference type="GO" id="GO:0016787">
    <property type="term" value="F:hydrolase activity"/>
    <property type="evidence" value="ECO:0007669"/>
    <property type="project" value="UniProtKB-KW"/>
</dbReference>
<sequence>MESSFWLTMEDYTEIYVKQWYIDGMKPKAIIQFAHGMAEHINRYDEFASYLLEQGFFVIGNDHRGHGKTGEKSGILGYFSNKDGFKKATNDLYEITRYIKQNYPEIPIFLVGHSMGSFLVRNYIQTHSALLKGVILLGTGYYPRTISIAGRRLASLLPPKEESKLMNRLAFSSNSKKISDRKNGFEWLTRDEDIVKKYMDDPFSGFVPTGRFFYDLLSGVLSMQNKKKNTSIQKDLPLLLISGDADPIGNYAKGIWKTADIYRKAGLEEVLVMLITDGRHELLNEINREEVFESLCEWLNSQLP</sequence>
<dbReference type="InterPro" id="IPR022742">
    <property type="entry name" value="Hydrolase_4"/>
</dbReference>
<dbReference type="InterPro" id="IPR029058">
    <property type="entry name" value="AB_hydrolase_fold"/>
</dbReference>
<protein>
    <submittedName>
        <fullName evidence="2">Alpha/beta hydrolase</fullName>
    </submittedName>
</protein>
<reference evidence="3" key="1">
    <citation type="journal article" date="2019" name="Int. J. Syst. Evol. Microbiol.">
        <title>The Global Catalogue of Microorganisms (GCM) 10K type strain sequencing project: providing services to taxonomists for standard genome sequencing and annotation.</title>
        <authorList>
            <consortium name="The Broad Institute Genomics Platform"/>
            <consortium name="The Broad Institute Genome Sequencing Center for Infectious Disease"/>
            <person name="Wu L."/>
            <person name="Ma J."/>
        </authorList>
    </citation>
    <scope>NUCLEOTIDE SEQUENCE [LARGE SCALE GENOMIC DNA]</scope>
    <source>
        <strain evidence="3">IBRC-M 10703</strain>
    </source>
</reference>
<dbReference type="Gene3D" id="3.40.50.1820">
    <property type="entry name" value="alpha/beta hydrolase"/>
    <property type="match status" value="1"/>
</dbReference>
<gene>
    <name evidence="2" type="ORF">ACFOUV_08305</name>
</gene>
<evidence type="ECO:0000313" key="3">
    <source>
        <dbReference type="Proteomes" id="UP001595772"/>
    </source>
</evidence>
<dbReference type="InterPro" id="IPR051044">
    <property type="entry name" value="MAG_DAG_Lipase"/>
</dbReference>